<keyword evidence="5" id="KW-0288">FMN</keyword>
<dbReference type="GO" id="GO:0016491">
    <property type="term" value="F:oxidoreductase activity"/>
    <property type="evidence" value="ECO:0007669"/>
    <property type="project" value="UniProtKB-KW"/>
</dbReference>
<gene>
    <name evidence="11" type="ORF">KUM34_018585</name>
</gene>
<keyword evidence="7" id="KW-0560">Oxidoreductase</keyword>
<dbReference type="GO" id="GO:0051536">
    <property type="term" value="F:iron-sulfur cluster binding"/>
    <property type="evidence" value="ECO:0007669"/>
    <property type="project" value="UniProtKB-KW"/>
</dbReference>
<dbReference type="GO" id="GO:0010181">
    <property type="term" value="F:FMN binding"/>
    <property type="evidence" value="ECO:0007669"/>
    <property type="project" value="InterPro"/>
</dbReference>
<protein>
    <submittedName>
        <fullName evidence="11">Mycofactocin system FadH/OYE family oxidoreductase 1</fullName>
    </submittedName>
</protein>
<evidence type="ECO:0000256" key="9">
    <source>
        <dbReference type="ARBA" id="ARBA00023014"/>
    </source>
</evidence>
<dbReference type="InterPro" id="IPR013785">
    <property type="entry name" value="Aldolase_TIM"/>
</dbReference>
<evidence type="ECO:0000256" key="3">
    <source>
        <dbReference type="ARBA" id="ARBA00011048"/>
    </source>
</evidence>
<dbReference type="Gene3D" id="3.40.50.720">
    <property type="entry name" value="NAD(P)-binding Rossmann-like Domain"/>
    <property type="match status" value="1"/>
</dbReference>
<proteinExistence type="inferred from homology"/>
<dbReference type="Proteomes" id="UP001162740">
    <property type="component" value="Chromosome"/>
</dbReference>
<dbReference type="AlphaFoldDB" id="A0AA46WT38"/>
<evidence type="ECO:0000313" key="12">
    <source>
        <dbReference type="Proteomes" id="UP001162740"/>
    </source>
</evidence>
<dbReference type="Pfam" id="PF00724">
    <property type="entry name" value="Oxidored_FMN"/>
    <property type="match status" value="1"/>
</dbReference>
<dbReference type="InterPro" id="IPR023967">
    <property type="entry name" value="CHP03996_oxidoreductase"/>
</dbReference>
<dbReference type="EMBL" id="CP083974">
    <property type="protein sequence ID" value="UZF43871.1"/>
    <property type="molecule type" value="Genomic_DNA"/>
</dbReference>
<dbReference type="InterPro" id="IPR036188">
    <property type="entry name" value="FAD/NAD-bd_sf"/>
</dbReference>
<evidence type="ECO:0000259" key="10">
    <source>
        <dbReference type="Pfam" id="PF00724"/>
    </source>
</evidence>
<evidence type="ECO:0000256" key="4">
    <source>
        <dbReference type="ARBA" id="ARBA00022630"/>
    </source>
</evidence>
<dbReference type="PANTHER" id="PTHR42917">
    <property type="entry name" value="2,4-DIENOYL-COA REDUCTASE"/>
    <property type="match status" value="1"/>
</dbReference>
<dbReference type="Gene3D" id="3.50.50.60">
    <property type="entry name" value="FAD/NAD(P)-binding domain"/>
    <property type="match status" value="1"/>
</dbReference>
<evidence type="ECO:0000256" key="5">
    <source>
        <dbReference type="ARBA" id="ARBA00022643"/>
    </source>
</evidence>
<keyword evidence="9" id="KW-0411">Iron-sulfur</keyword>
<feature type="domain" description="NADH:flavin oxidoreductase/NADH oxidase N-terminal" evidence="10">
    <location>
        <begin position="5"/>
        <end position="329"/>
    </location>
</feature>
<comment type="cofactor">
    <cofactor evidence="1">
        <name>FMN</name>
        <dbReference type="ChEBI" id="CHEBI:58210"/>
    </cofactor>
</comment>
<reference evidence="11 12" key="1">
    <citation type="journal article" date="2021" name="Front. Microbiol.">
        <title>Bacterial Transformation of Aromatic Monomers in Softwood Black Liquor.</title>
        <authorList>
            <person name="Navas L.E."/>
            <person name="Dexter G."/>
            <person name="Liu J."/>
            <person name="Levy-Booth D."/>
            <person name="Cho M."/>
            <person name="Jang S.K."/>
            <person name="Mansfield S.D."/>
            <person name="Renneckar S."/>
            <person name="Mohn W.W."/>
            <person name="Eltis L.D."/>
        </authorList>
    </citation>
    <scope>NUCLEOTIDE SEQUENCE [LARGE SCALE GENOMIC DNA]</scope>
    <source>
        <strain evidence="11 12">GD02</strain>
    </source>
</reference>
<dbReference type="Pfam" id="PF12831">
    <property type="entry name" value="FAD_oxidored"/>
    <property type="match status" value="1"/>
</dbReference>
<dbReference type="PANTHER" id="PTHR42917:SF2">
    <property type="entry name" value="2,4-DIENOYL-COA REDUCTASE [(2E)-ENOYL-COA-PRODUCING]"/>
    <property type="match status" value="1"/>
</dbReference>
<evidence type="ECO:0000256" key="6">
    <source>
        <dbReference type="ARBA" id="ARBA00022723"/>
    </source>
</evidence>
<name>A0AA46WT38_RHORH</name>
<keyword evidence="4" id="KW-0285">Flavoprotein</keyword>
<evidence type="ECO:0000256" key="2">
    <source>
        <dbReference type="ARBA" id="ARBA00001966"/>
    </source>
</evidence>
<evidence type="ECO:0000313" key="11">
    <source>
        <dbReference type="EMBL" id="UZF43871.1"/>
    </source>
</evidence>
<dbReference type="SUPFAM" id="SSF51395">
    <property type="entry name" value="FMN-linked oxidoreductases"/>
    <property type="match status" value="1"/>
</dbReference>
<comment type="similarity">
    <text evidence="3">In the N-terminal section; belongs to the NADH:flavin oxidoreductase/NADH oxidase family.</text>
</comment>
<evidence type="ECO:0000256" key="8">
    <source>
        <dbReference type="ARBA" id="ARBA00023004"/>
    </source>
</evidence>
<keyword evidence="6" id="KW-0479">Metal-binding</keyword>
<dbReference type="InterPro" id="IPR001155">
    <property type="entry name" value="OxRdtase_FMN_N"/>
</dbReference>
<evidence type="ECO:0000256" key="1">
    <source>
        <dbReference type="ARBA" id="ARBA00001917"/>
    </source>
</evidence>
<keyword evidence="8" id="KW-0408">Iron</keyword>
<dbReference type="NCBIfam" id="TIGR03996">
    <property type="entry name" value="mycofact_OYE_1"/>
    <property type="match status" value="1"/>
</dbReference>
<organism evidence="11 12">
    <name type="scientific">Rhodococcus rhodochrous</name>
    <dbReference type="NCBI Taxonomy" id="1829"/>
    <lineage>
        <taxon>Bacteria</taxon>
        <taxon>Bacillati</taxon>
        <taxon>Actinomycetota</taxon>
        <taxon>Actinomycetes</taxon>
        <taxon>Mycobacteriales</taxon>
        <taxon>Nocardiaceae</taxon>
        <taxon>Rhodococcus</taxon>
    </lineage>
</organism>
<dbReference type="InterPro" id="IPR051793">
    <property type="entry name" value="NADH:flavin_oxidoreductase"/>
</dbReference>
<dbReference type="Gene3D" id="3.20.20.70">
    <property type="entry name" value="Aldolase class I"/>
    <property type="match status" value="1"/>
</dbReference>
<accession>A0AA46WT38</accession>
<dbReference type="SUPFAM" id="SSF51905">
    <property type="entry name" value="FAD/NAD(P)-binding domain"/>
    <property type="match status" value="1"/>
</dbReference>
<dbReference type="GO" id="GO:0046872">
    <property type="term" value="F:metal ion binding"/>
    <property type="evidence" value="ECO:0007669"/>
    <property type="project" value="UniProtKB-KW"/>
</dbReference>
<sequence>MSPALTEPITLAGRTAPSRVIFGPHVTDLGDGRAFSDRHVAYYARRARGGCGIVVTETASVHPSDHPYERAPLAEHCGDGYRRIVEACRPHGTLVLAGLGHRGLQGSSAWTRAPLWAPSRVPDPVTRELPAEATEREIAELVESFARAAVVAAEAGLDGVELDAGPTSLLRQFLSGLTNRRDDAYGTERLRLLREAIAAVRVRIGSDRILALRLSCDENAPWAGITPDIAAGYVRAIASSVDLLTVVRGGLFSPESYRPDAHVPAGFNDDLCRRIRDEVSGSVPIALQGSIVDAGHAQRVLSDSACDLVEMTRAQIADPDLVLAARRGRRPRPCVRCNQACLVDDFHNPVVGCIANPEAGDETRDPPEPVTSARDVLVVGAGPAGLEAARVAAMRGHRVVLVEADERVGGTIAAVSCGGRPDFAALVDWLEQQCRESGVDIRSGTEASAADIADALAAGTAVVQATGGLARPPSFPVTAPERYATAAEVLSGTRQPTSPTVVWDPTGGPVAGAVVDRLVELGGEVHYATGDPVAGSRLAPTGDLVASDVRMQRAGVVRHLGCRVASVDDDGVVLVDRVSGESTRVADAVLVDCAPLLPAEVSEWPGSWSIGDRVAPRTVREAVREGYRVATAL</sequence>
<dbReference type="RefSeq" id="WP_085470290.1">
    <property type="nucleotide sequence ID" value="NZ_CP083974.1"/>
</dbReference>
<comment type="cofactor">
    <cofactor evidence="2">
        <name>[4Fe-4S] cluster</name>
        <dbReference type="ChEBI" id="CHEBI:49883"/>
    </cofactor>
</comment>
<evidence type="ECO:0000256" key="7">
    <source>
        <dbReference type="ARBA" id="ARBA00023002"/>
    </source>
</evidence>